<dbReference type="EMBL" id="JADEYP010000006">
    <property type="protein sequence ID" value="MCA5004495.1"/>
    <property type="molecule type" value="Genomic_DNA"/>
</dbReference>
<reference evidence="1" key="1">
    <citation type="submission" date="2020-10" db="EMBL/GenBank/DDBJ databases">
        <authorList>
            <person name="Lu T."/>
            <person name="Wang Q."/>
            <person name="Han X."/>
        </authorList>
    </citation>
    <scope>NUCLEOTIDE SEQUENCE</scope>
    <source>
        <strain evidence="1">WQ 366</strain>
    </source>
</reference>
<sequence>MHKYLFFFLIPSLLIGAVSCQRNDDEPPAREIKEISRLYVSTSDYQAGASTNISNVTVIDPADQDEFPAASTFYTYVSAAKGGRMIHYTPESGLVFQGSINTPGTLDTTIQVMRVAINGVISSAAKLSSRRLDNVRGLHYTVVNDGPALSEEMLIALNKSDSTHIKPYLFAFRRPTSTGFLAKPRFEMELDFIPWGLTINNKDVFIVKTGDNGGIVAYKDFTQSFIDKVDTVLTNIPKSFELTVNGSKNLRGISYSKSKDILVLTDYDVISNVPQNGRILIFENFSTQNSTKTIEPTRVISGASSLLKQPMDVAIDPREAGKYIYVADSQAKRVFRFLISDEGNVKPNIELNLGNKTPESISLDAR</sequence>
<comment type="caution">
    <text evidence="1">The sequence shown here is derived from an EMBL/GenBank/DDBJ whole genome shotgun (WGS) entry which is preliminary data.</text>
</comment>
<evidence type="ECO:0008006" key="3">
    <source>
        <dbReference type="Google" id="ProtNLM"/>
    </source>
</evidence>
<organism evidence="1 2">
    <name type="scientific">Sphingobacterium bovistauri</name>
    <dbReference type="NCBI Taxonomy" id="2781959"/>
    <lineage>
        <taxon>Bacteria</taxon>
        <taxon>Pseudomonadati</taxon>
        <taxon>Bacteroidota</taxon>
        <taxon>Sphingobacteriia</taxon>
        <taxon>Sphingobacteriales</taxon>
        <taxon>Sphingobacteriaceae</taxon>
        <taxon>Sphingobacterium</taxon>
    </lineage>
</organism>
<dbReference type="Proteomes" id="UP001165302">
    <property type="component" value="Unassembled WGS sequence"/>
</dbReference>
<dbReference type="InterPro" id="IPR011042">
    <property type="entry name" value="6-blade_b-propeller_TolB-like"/>
</dbReference>
<keyword evidence="2" id="KW-1185">Reference proteome</keyword>
<name>A0ABS7Z6K2_9SPHI</name>
<evidence type="ECO:0000313" key="2">
    <source>
        <dbReference type="Proteomes" id="UP001165302"/>
    </source>
</evidence>
<dbReference type="RefSeq" id="WP_225551871.1">
    <property type="nucleotide sequence ID" value="NZ_JADEYP010000006.1"/>
</dbReference>
<protein>
    <recommendedName>
        <fullName evidence="3">DUF4374 domain-containing protein</fullName>
    </recommendedName>
</protein>
<evidence type="ECO:0000313" key="1">
    <source>
        <dbReference type="EMBL" id="MCA5004495.1"/>
    </source>
</evidence>
<dbReference type="SUPFAM" id="SSF63825">
    <property type="entry name" value="YWTD domain"/>
    <property type="match status" value="1"/>
</dbReference>
<dbReference type="Gene3D" id="2.120.10.30">
    <property type="entry name" value="TolB, C-terminal domain"/>
    <property type="match status" value="1"/>
</dbReference>
<proteinExistence type="predicted"/>
<accession>A0ABS7Z6K2</accession>
<dbReference type="PROSITE" id="PS51257">
    <property type="entry name" value="PROKAR_LIPOPROTEIN"/>
    <property type="match status" value="1"/>
</dbReference>
<gene>
    <name evidence="1" type="ORF">IPZ78_04925</name>
</gene>